<accession>A0A7G1KYD4</accession>
<dbReference type="InterPro" id="IPR010982">
    <property type="entry name" value="Lambda_DNA-bd_dom_sf"/>
</dbReference>
<reference evidence="3" key="1">
    <citation type="submission" date="2020-07" db="EMBL/GenBank/DDBJ databases">
        <title>Aeromonas blaVEB-3.</title>
        <authorList>
            <person name="Sugiyama M."/>
            <person name="Asai T."/>
        </authorList>
    </citation>
    <scope>NUCLEOTIDE SEQUENCE</scope>
    <source>
        <strain evidence="3">K36</strain>
    </source>
</reference>
<name>A0A7G1KYD4_AERHY</name>
<feature type="domain" description="HTH cro/C1-type" evidence="2">
    <location>
        <begin position="19"/>
        <end position="72"/>
    </location>
</feature>
<dbReference type="CDD" id="cd00093">
    <property type="entry name" value="HTH_XRE"/>
    <property type="match status" value="1"/>
</dbReference>
<dbReference type="GO" id="GO:0003677">
    <property type="term" value="F:DNA binding"/>
    <property type="evidence" value="ECO:0007669"/>
    <property type="project" value="InterPro"/>
</dbReference>
<dbReference type="SMART" id="SM00530">
    <property type="entry name" value="HTH_XRE"/>
    <property type="match status" value="1"/>
</dbReference>
<proteinExistence type="predicted"/>
<dbReference type="Gene3D" id="1.10.260.40">
    <property type="entry name" value="lambda repressor-like DNA-binding domains"/>
    <property type="match status" value="1"/>
</dbReference>
<keyword evidence="1" id="KW-1133">Transmembrane helix</keyword>
<dbReference type="InterPro" id="IPR001387">
    <property type="entry name" value="Cro/C1-type_HTH"/>
</dbReference>
<dbReference type="PROSITE" id="PS50943">
    <property type="entry name" value="HTH_CROC1"/>
    <property type="match status" value="1"/>
</dbReference>
<dbReference type="EMBL" id="LC570768">
    <property type="protein sequence ID" value="BCK60380.1"/>
    <property type="molecule type" value="Genomic_DNA"/>
</dbReference>
<keyword evidence="1" id="KW-0812">Transmembrane</keyword>
<evidence type="ECO:0000259" key="2">
    <source>
        <dbReference type="PROSITE" id="PS50943"/>
    </source>
</evidence>
<dbReference type="SUPFAM" id="SSF47413">
    <property type="entry name" value="lambda repressor-like DNA-binding domains"/>
    <property type="match status" value="1"/>
</dbReference>
<sequence length="143" mass="15911">MSRMEEKKVSYAAVVGAVLSEERERRNVSQLMAANVAGLTQSTWGRMELGRACTLENLAKASKAFHFELWQLLKVVEDRVKSLEEQGFKVVYELPSESEIKERQEEWLTSSSLISKMSLIGLGALAGAAMMGVAEYIKKAPNK</sequence>
<keyword evidence="1" id="KW-0472">Membrane</keyword>
<organism evidence="3">
    <name type="scientific">Aeromonas hydrophila</name>
    <dbReference type="NCBI Taxonomy" id="644"/>
    <lineage>
        <taxon>Bacteria</taxon>
        <taxon>Pseudomonadati</taxon>
        <taxon>Pseudomonadota</taxon>
        <taxon>Gammaproteobacteria</taxon>
        <taxon>Aeromonadales</taxon>
        <taxon>Aeromonadaceae</taxon>
        <taxon>Aeromonas</taxon>
    </lineage>
</organism>
<feature type="transmembrane region" description="Helical" evidence="1">
    <location>
        <begin position="119"/>
        <end position="137"/>
    </location>
</feature>
<evidence type="ECO:0000256" key="1">
    <source>
        <dbReference type="SAM" id="Phobius"/>
    </source>
</evidence>
<evidence type="ECO:0000313" key="3">
    <source>
        <dbReference type="EMBL" id="BCK60380.1"/>
    </source>
</evidence>
<protein>
    <recommendedName>
        <fullName evidence="2">HTH cro/C1-type domain-containing protein</fullName>
    </recommendedName>
</protein>
<dbReference type="AlphaFoldDB" id="A0A7G1KYD4"/>